<dbReference type="Pfam" id="PF13191">
    <property type="entry name" value="AAA_16"/>
    <property type="match status" value="1"/>
</dbReference>
<dbReference type="EMBL" id="FODT01000004">
    <property type="protein sequence ID" value="SEO72890.1"/>
    <property type="molecule type" value="Genomic_DNA"/>
</dbReference>
<proteinExistence type="predicted"/>
<dbReference type="RefSeq" id="WP_092683459.1">
    <property type="nucleotide sequence ID" value="NZ_FODT01000004.1"/>
</dbReference>
<dbReference type="SUPFAM" id="SSF46785">
    <property type="entry name" value="Winged helix' DNA-binding domain"/>
    <property type="match status" value="1"/>
</dbReference>
<dbReference type="SUPFAM" id="SSF52540">
    <property type="entry name" value="P-loop containing nucleoside triphosphate hydrolases"/>
    <property type="match status" value="1"/>
</dbReference>
<evidence type="ECO:0000259" key="3">
    <source>
        <dbReference type="SMART" id="SM00382"/>
    </source>
</evidence>
<dbReference type="InterPro" id="IPR036390">
    <property type="entry name" value="WH_DNA-bd_sf"/>
</dbReference>
<evidence type="ECO:0000313" key="5">
    <source>
        <dbReference type="Proteomes" id="UP000199615"/>
    </source>
</evidence>
<organism evidence="4 5">
    <name type="scientific">Rhodopseudomonas pseudopalustris</name>
    <dbReference type="NCBI Taxonomy" id="1513892"/>
    <lineage>
        <taxon>Bacteria</taxon>
        <taxon>Pseudomonadati</taxon>
        <taxon>Pseudomonadota</taxon>
        <taxon>Alphaproteobacteria</taxon>
        <taxon>Hyphomicrobiales</taxon>
        <taxon>Nitrobacteraceae</taxon>
        <taxon>Rhodopseudomonas</taxon>
    </lineage>
</organism>
<dbReference type="Gene3D" id="1.25.40.10">
    <property type="entry name" value="Tetratricopeptide repeat domain"/>
    <property type="match status" value="1"/>
</dbReference>
<dbReference type="Proteomes" id="UP000199615">
    <property type="component" value="Unassembled WGS sequence"/>
</dbReference>
<protein>
    <submittedName>
        <fullName evidence="4">AAA ATPase domain-containing protein</fullName>
    </submittedName>
</protein>
<dbReference type="InterPro" id="IPR011990">
    <property type="entry name" value="TPR-like_helical_dom_sf"/>
</dbReference>
<keyword evidence="1" id="KW-0238">DNA-binding</keyword>
<accession>A0A1H8S2K3</accession>
<feature type="domain" description="AAA+ ATPase" evidence="3">
    <location>
        <begin position="43"/>
        <end position="211"/>
    </location>
</feature>
<keyword evidence="5" id="KW-1185">Reference proteome</keyword>
<dbReference type="InterPro" id="IPR003593">
    <property type="entry name" value="AAA+_ATPase"/>
</dbReference>
<evidence type="ECO:0000256" key="2">
    <source>
        <dbReference type="SAM" id="MobiDB-lite"/>
    </source>
</evidence>
<sequence>MSNLGIAIYDPRRLDPETFLKGFVARGDFVDFLLDKLRRMPELGEHFLIVGPRGIGKTSLLRRLAIGISEEPALRARFIPLSFREEQYNVRALDAFWRNCAESLAEWCEDQGRQEIADDIDRSLSRAEWHESNSAVQAFLALCERLGGRPVLFVDNLDLILDALSPQQNWELRRTLQAPGGPIVFGAATQMLRQSADRDAAFYEFFHPHMLHPLSESELRHCMPRLAQARGDLGKPVLDVLDREPERIRTLHNLTGGNPRVLTLVYQLLERSESDSVFRDLEVLLDQLTPYYKARIEDYQTDLQRAVIDAIALHWHPITSSRLSDITAVEVTTISSQLNRLKNDGLIEEVETSGARAGYQLVERFFNIWYLIRHGTRRTRQKIAWLTAFLSSFYAPAELMKMKAELIAGGSASLHPFYREALEAAGEESGSLARAAVPEPSVETSQIGKSSDLFREAEHIVRHWVERDQTNYDGWSLLGSILADHSGHPAEAEAAYRKAMTISGDRVIAEANLAWLLLASGRLSEIASLESALTKLDPVGRALLDAARALVQDNFGDATGHLQQALNGDQEQLNATFSDDLLRLLRIAAQRGYGEKLIEWFNQSGQADRRAPVYAAFVAFVRGERFLLDFSPEIRKPAESIFRWLNSRSDRSPSTPDKPARKRGRPPRKRQTA</sequence>
<name>A0A1H8S2K3_9BRAD</name>
<feature type="compositionally biased region" description="Basic residues" evidence="2">
    <location>
        <begin position="660"/>
        <end position="673"/>
    </location>
</feature>
<dbReference type="Gene3D" id="3.40.50.300">
    <property type="entry name" value="P-loop containing nucleotide triphosphate hydrolases"/>
    <property type="match status" value="1"/>
</dbReference>
<dbReference type="SUPFAM" id="SSF48452">
    <property type="entry name" value="TPR-like"/>
    <property type="match status" value="1"/>
</dbReference>
<dbReference type="InterPro" id="IPR041664">
    <property type="entry name" value="AAA_16"/>
</dbReference>
<gene>
    <name evidence="4" type="ORF">SAMN05444123_104232</name>
</gene>
<evidence type="ECO:0000313" key="4">
    <source>
        <dbReference type="EMBL" id="SEO72890.1"/>
    </source>
</evidence>
<dbReference type="OrthoDB" id="8311018at2"/>
<evidence type="ECO:0000256" key="1">
    <source>
        <dbReference type="ARBA" id="ARBA00023125"/>
    </source>
</evidence>
<dbReference type="SMART" id="SM00382">
    <property type="entry name" value="AAA"/>
    <property type="match status" value="1"/>
</dbReference>
<dbReference type="GO" id="GO:0003677">
    <property type="term" value="F:DNA binding"/>
    <property type="evidence" value="ECO:0007669"/>
    <property type="project" value="UniProtKB-KW"/>
</dbReference>
<dbReference type="InterPro" id="IPR027417">
    <property type="entry name" value="P-loop_NTPase"/>
</dbReference>
<feature type="region of interest" description="Disordered" evidence="2">
    <location>
        <begin position="645"/>
        <end position="673"/>
    </location>
</feature>
<dbReference type="AlphaFoldDB" id="A0A1H8S2K3"/>
<reference evidence="5" key="1">
    <citation type="submission" date="2016-10" db="EMBL/GenBank/DDBJ databases">
        <authorList>
            <person name="Varghese N."/>
            <person name="Submissions S."/>
        </authorList>
    </citation>
    <scope>NUCLEOTIDE SEQUENCE [LARGE SCALE GENOMIC DNA]</scope>
    <source>
        <strain evidence="5">DSM 123</strain>
    </source>
</reference>